<keyword evidence="1" id="KW-0472">Membrane</keyword>
<feature type="transmembrane region" description="Helical" evidence="1">
    <location>
        <begin position="199"/>
        <end position="220"/>
    </location>
</feature>
<proteinExistence type="predicted"/>
<feature type="transmembrane region" description="Helical" evidence="1">
    <location>
        <begin position="416"/>
        <end position="436"/>
    </location>
</feature>
<evidence type="ECO:0000313" key="3">
    <source>
        <dbReference type="Proteomes" id="UP000323317"/>
    </source>
</evidence>
<dbReference type="RefSeq" id="WP_148948300.1">
    <property type="nucleotide sequence ID" value="NZ_VTEH01000018.1"/>
</dbReference>
<keyword evidence="1" id="KW-0812">Transmembrane</keyword>
<evidence type="ECO:0000256" key="1">
    <source>
        <dbReference type="SAM" id="Phobius"/>
    </source>
</evidence>
<feature type="transmembrane region" description="Helical" evidence="1">
    <location>
        <begin position="153"/>
        <end position="178"/>
    </location>
</feature>
<feature type="transmembrane region" description="Helical" evidence="1">
    <location>
        <begin position="380"/>
        <end position="404"/>
    </location>
</feature>
<feature type="transmembrane region" description="Helical" evidence="1">
    <location>
        <begin position="31"/>
        <end position="52"/>
    </location>
</feature>
<feature type="transmembrane region" description="Helical" evidence="1">
    <location>
        <begin position="312"/>
        <end position="332"/>
    </location>
</feature>
<feature type="transmembrane region" description="Helical" evidence="1">
    <location>
        <begin position="472"/>
        <end position="491"/>
    </location>
</feature>
<feature type="transmembrane region" description="Helical" evidence="1">
    <location>
        <begin position="117"/>
        <end position="141"/>
    </location>
</feature>
<accession>A0A5D4KBH0</accession>
<evidence type="ECO:0000313" key="2">
    <source>
        <dbReference type="EMBL" id="TYR73473.1"/>
    </source>
</evidence>
<feature type="transmembrane region" description="Helical" evidence="1">
    <location>
        <begin position="248"/>
        <end position="269"/>
    </location>
</feature>
<feature type="transmembrane region" description="Helical" evidence="1">
    <location>
        <begin position="338"/>
        <end position="359"/>
    </location>
</feature>
<dbReference type="Proteomes" id="UP000323317">
    <property type="component" value="Unassembled WGS sequence"/>
</dbReference>
<dbReference type="AlphaFoldDB" id="A0A5D4KBH0"/>
<gene>
    <name evidence="2" type="ORF">FZC79_18705</name>
</gene>
<sequence length="502" mass="57216">MKKSLMISRILLLSWKNQAFYKFQQITFLKYLIPLIGLMIFGLLCIFAYSQVYPLVNGLMAEGETNRIINGLLSPIFMSIALYTSFILIFFHMMSPERSVIEQNLHWMPVKLWQIKLGYYLPFIGSITIFISVFTLPLIIASGIGMGFTAGGVVLLIYSALIHIIFFSFATLVFYEIFSFSLRRLLNISGLANKSMSCVLSLAPVLALFITLVVTIYQWLSVDTAAINALNFSLLNVAAIINPEEVSFLQVLLANGLPVISLAALMLFANLPSRISESRNIMFLRRIPFPKNRFLTIFVKELKEIFRHDEHLIMFVFMIALSVFIVTIDHFSSLDLEPYTTVFIIFAWMSSGAFANSSYGRGLQMTWMKRILSYPAYGWIFAKWLANFIFILFFSSLLCLIFSSTLDIQFKDFIRYAPAGILAMSFSYCMGIIFPYTKDHPFAMAFSAAFSIFIGLPAIYAVLNYIGFIQEHLIVIISITILTLFIVSYILEKWRDTHDLTV</sequence>
<feature type="transmembrane region" description="Helical" evidence="1">
    <location>
        <begin position="443"/>
        <end position="466"/>
    </location>
</feature>
<dbReference type="EMBL" id="VTEH01000018">
    <property type="protein sequence ID" value="TYR73473.1"/>
    <property type="molecule type" value="Genomic_DNA"/>
</dbReference>
<feature type="transmembrane region" description="Helical" evidence="1">
    <location>
        <begin position="72"/>
        <end position="91"/>
    </location>
</feature>
<comment type="caution">
    <text evidence="2">The sequence shown here is derived from an EMBL/GenBank/DDBJ whole genome shotgun (WGS) entry which is preliminary data.</text>
</comment>
<organism evidence="2 3">
    <name type="scientific">Rossellomorea vietnamensis</name>
    <dbReference type="NCBI Taxonomy" id="218284"/>
    <lineage>
        <taxon>Bacteria</taxon>
        <taxon>Bacillati</taxon>
        <taxon>Bacillota</taxon>
        <taxon>Bacilli</taxon>
        <taxon>Bacillales</taxon>
        <taxon>Bacillaceae</taxon>
        <taxon>Rossellomorea</taxon>
    </lineage>
</organism>
<reference evidence="2 3" key="1">
    <citation type="submission" date="2019-08" db="EMBL/GenBank/DDBJ databases">
        <title>Bacillus genomes from the desert of Cuatro Cienegas, Coahuila.</title>
        <authorList>
            <person name="Olmedo-Alvarez G."/>
        </authorList>
    </citation>
    <scope>NUCLEOTIDE SEQUENCE [LARGE SCALE GENOMIC DNA]</scope>
    <source>
        <strain evidence="2 3">CH40_1T</strain>
    </source>
</reference>
<keyword evidence="1" id="KW-1133">Transmembrane helix</keyword>
<name>A0A5D4KBH0_9BACI</name>
<protein>
    <submittedName>
        <fullName evidence="2">Uncharacterized protein</fullName>
    </submittedName>
</protein>